<protein>
    <submittedName>
        <fullName evidence="5">Oidioi.mRNA.OKI2018_I69.chr1.g3214.t1.cds</fullName>
    </submittedName>
</protein>
<feature type="region of interest" description="Disordered" evidence="3">
    <location>
        <begin position="18"/>
        <end position="78"/>
    </location>
</feature>
<dbReference type="InterPro" id="IPR009077">
    <property type="entry name" value="Proteasome_activ_PA28"/>
</dbReference>
<evidence type="ECO:0000313" key="6">
    <source>
        <dbReference type="Proteomes" id="UP001158576"/>
    </source>
</evidence>
<gene>
    <name evidence="5" type="ORF">OKIOD_LOCUS11979</name>
</gene>
<sequence>MSSIKAKQMQLEQALGLLLGGMKPPAPADEENANAENADENNNEAADLPGADTKTESSMSVESTDSAAEKVTIGKKRRRGSIKKSEGLKLENKDSNLSLDIKVSTIATLLHYYTATFPTLLETPTIGINEPNHKLSTLLKPLILNLYDTVILLRNWITLMIPKIEDGNTFGVEVQENMLVQLRQCEIYMLMLIEEQGAYHLERATMISKLATNGEIRDYMQYIYEADERHCRKLQDGARLVRSQYNIIYRSITQNYDKITRPRGYGNKNNMLIY</sequence>
<dbReference type="PANTHER" id="PTHR10660">
    <property type="entry name" value="PROTEASOME REGULATOR PA28"/>
    <property type="match status" value="1"/>
</dbReference>
<dbReference type="Proteomes" id="UP001158576">
    <property type="component" value="Chromosome 1"/>
</dbReference>
<name>A0ABN7SU31_OIKDI</name>
<dbReference type="InterPro" id="IPR036997">
    <property type="entry name" value="PA28_C_sf"/>
</dbReference>
<evidence type="ECO:0000259" key="4">
    <source>
        <dbReference type="Pfam" id="PF02252"/>
    </source>
</evidence>
<dbReference type="InterPro" id="IPR003186">
    <property type="entry name" value="PA28_C"/>
</dbReference>
<keyword evidence="2" id="KW-0647">Proteasome</keyword>
<evidence type="ECO:0000256" key="3">
    <source>
        <dbReference type="SAM" id="MobiDB-lite"/>
    </source>
</evidence>
<keyword evidence="6" id="KW-1185">Reference proteome</keyword>
<feature type="compositionally biased region" description="Polar residues" evidence="3">
    <location>
        <begin position="56"/>
        <end position="66"/>
    </location>
</feature>
<evidence type="ECO:0000256" key="2">
    <source>
        <dbReference type="ARBA" id="ARBA00022942"/>
    </source>
</evidence>
<feature type="domain" description="Proteasome activator PA28 C-terminal" evidence="4">
    <location>
        <begin position="130"/>
        <end position="265"/>
    </location>
</feature>
<evidence type="ECO:0000256" key="1">
    <source>
        <dbReference type="ARBA" id="ARBA00005883"/>
    </source>
</evidence>
<dbReference type="PANTHER" id="PTHR10660:SF2">
    <property type="entry name" value="LD45860P"/>
    <property type="match status" value="1"/>
</dbReference>
<dbReference type="InterPro" id="IPR036252">
    <property type="entry name" value="Proteasome_activ_sf"/>
</dbReference>
<comment type="similarity">
    <text evidence="1">Belongs to the PA28 family.</text>
</comment>
<reference evidence="5 6" key="1">
    <citation type="submission" date="2021-04" db="EMBL/GenBank/DDBJ databases">
        <authorList>
            <person name="Bliznina A."/>
        </authorList>
    </citation>
    <scope>NUCLEOTIDE SEQUENCE [LARGE SCALE GENOMIC DNA]</scope>
</reference>
<organism evidence="5 6">
    <name type="scientific">Oikopleura dioica</name>
    <name type="common">Tunicate</name>
    <dbReference type="NCBI Taxonomy" id="34765"/>
    <lineage>
        <taxon>Eukaryota</taxon>
        <taxon>Metazoa</taxon>
        <taxon>Chordata</taxon>
        <taxon>Tunicata</taxon>
        <taxon>Appendicularia</taxon>
        <taxon>Copelata</taxon>
        <taxon>Oikopleuridae</taxon>
        <taxon>Oikopleura</taxon>
    </lineage>
</organism>
<dbReference type="SUPFAM" id="SSF47216">
    <property type="entry name" value="Proteasome activator"/>
    <property type="match status" value="1"/>
</dbReference>
<accession>A0ABN7SU31</accession>
<dbReference type="Pfam" id="PF02252">
    <property type="entry name" value="PA28_C"/>
    <property type="match status" value="1"/>
</dbReference>
<feature type="compositionally biased region" description="Acidic residues" evidence="3">
    <location>
        <begin position="28"/>
        <end position="42"/>
    </location>
</feature>
<dbReference type="EMBL" id="OU015566">
    <property type="protein sequence ID" value="CAG5107225.1"/>
    <property type="molecule type" value="Genomic_DNA"/>
</dbReference>
<proteinExistence type="inferred from homology"/>
<evidence type="ECO:0000313" key="5">
    <source>
        <dbReference type="EMBL" id="CAG5107225.1"/>
    </source>
</evidence>
<dbReference type="Gene3D" id="1.20.120.180">
    <property type="entry name" value="Proteasome activator pa28, C-terminal domain"/>
    <property type="match status" value="1"/>
</dbReference>